<evidence type="ECO:0000313" key="3">
    <source>
        <dbReference type="EMBL" id="GEL97499.1"/>
    </source>
</evidence>
<dbReference type="InterPro" id="IPR029058">
    <property type="entry name" value="AB_hydrolase_fold"/>
</dbReference>
<evidence type="ECO:0000313" key="4">
    <source>
        <dbReference type="Proteomes" id="UP000321049"/>
    </source>
</evidence>
<dbReference type="PANTHER" id="PTHR48081">
    <property type="entry name" value="AB HYDROLASE SUPERFAMILY PROTEIN C4A8.06C"/>
    <property type="match status" value="1"/>
</dbReference>
<dbReference type="Gene3D" id="3.40.50.1820">
    <property type="entry name" value="alpha/beta hydrolase"/>
    <property type="match status" value="1"/>
</dbReference>
<evidence type="ECO:0000256" key="1">
    <source>
        <dbReference type="ARBA" id="ARBA00022801"/>
    </source>
</evidence>
<protein>
    <submittedName>
        <fullName evidence="3">Lipase</fullName>
    </submittedName>
</protein>
<gene>
    <name evidence="3" type="ORF">CTE05_10460</name>
</gene>
<accession>A0A511JI34</accession>
<proteinExistence type="predicted"/>
<sequence>METLRYGTHPDQVVDVTFPQGAGRPPLVVLLHGGFWRVAYDRAHLRVVADALTAEGFAVANVEYRRVGGGGGWPATFSDVGDAIEAVQTALVDRVDLGSVAYLGHSAGGHLALWAAVRDRLPPGAPGRAGRAPAVRGVVALAPAADLAEVDRLGLSGGAVRELLGGSPTAVPDRFAATDPAVLGAPAATTVVVHGVLDDLVPIEVSRSYRDRTGASLIEVSGTGHFELIDPESAAWPVVLTALRESVG</sequence>
<dbReference type="SUPFAM" id="SSF53474">
    <property type="entry name" value="alpha/beta-Hydrolases"/>
    <property type="match status" value="1"/>
</dbReference>
<feature type="domain" description="BD-FAE-like" evidence="2">
    <location>
        <begin position="15"/>
        <end position="208"/>
    </location>
</feature>
<organism evidence="3 4">
    <name type="scientific">Cellulomonas terrae</name>
    <dbReference type="NCBI Taxonomy" id="311234"/>
    <lineage>
        <taxon>Bacteria</taxon>
        <taxon>Bacillati</taxon>
        <taxon>Actinomycetota</taxon>
        <taxon>Actinomycetes</taxon>
        <taxon>Micrococcales</taxon>
        <taxon>Cellulomonadaceae</taxon>
        <taxon>Cellulomonas</taxon>
    </lineage>
</organism>
<reference evidence="3 4" key="1">
    <citation type="submission" date="2019-07" db="EMBL/GenBank/DDBJ databases">
        <title>Whole genome shotgun sequence of Cellulomonas terrae NBRC 100819.</title>
        <authorList>
            <person name="Hosoyama A."/>
            <person name="Uohara A."/>
            <person name="Ohji S."/>
            <person name="Ichikawa N."/>
        </authorList>
    </citation>
    <scope>NUCLEOTIDE SEQUENCE [LARGE SCALE GENOMIC DNA]</scope>
    <source>
        <strain evidence="3 4">NBRC 100819</strain>
    </source>
</reference>
<keyword evidence="4" id="KW-1185">Reference proteome</keyword>
<dbReference type="Proteomes" id="UP000321049">
    <property type="component" value="Unassembled WGS sequence"/>
</dbReference>
<dbReference type="GO" id="GO:0016787">
    <property type="term" value="F:hydrolase activity"/>
    <property type="evidence" value="ECO:0007669"/>
    <property type="project" value="UniProtKB-KW"/>
</dbReference>
<dbReference type="InterPro" id="IPR049492">
    <property type="entry name" value="BD-FAE-like_dom"/>
</dbReference>
<evidence type="ECO:0000259" key="2">
    <source>
        <dbReference type="Pfam" id="PF20434"/>
    </source>
</evidence>
<keyword evidence="1" id="KW-0378">Hydrolase</keyword>
<dbReference type="AlphaFoldDB" id="A0A511JI34"/>
<comment type="caution">
    <text evidence="3">The sequence shown here is derived from an EMBL/GenBank/DDBJ whole genome shotgun (WGS) entry which is preliminary data.</text>
</comment>
<name>A0A511JI34_9CELL</name>
<dbReference type="EMBL" id="BJWH01000003">
    <property type="protein sequence ID" value="GEL97499.1"/>
    <property type="molecule type" value="Genomic_DNA"/>
</dbReference>
<dbReference type="Pfam" id="PF20434">
    <property type="entry name" value="BD-FAE"/>
    <property type="match status" value="1"/>
</dbReference>
<dbReference type="InterPro" id="IPR050300">
    <property type="entry name" value="GDXG_lipolytic_enzyme"/>
</dbReference>
<dbReference type="RefSeq" id="WP_222595412.1">
    <property type="nucleotide sequence ID" value="NZ_BJWH01000003.1"/>
</dbReference>